<dbReference type="RefSeq" id="WP_048107867.1">
    <property type="nucleotide sequence ID" value="NZ_CP009517.1"/>
</dbReference>
<sequence>MDDVMKDRIEQLVDFIMKWCLWQFHSRAWDRERQNEEILTKTMQLLCDEPVNLSTPSDRCYWVDAVYLANGFKKTCPWLGTMDKKDIKLLMQGLKERIDYLTINGSLNQELTNPIY</sequence>
<keyword evidence="5 11" id="KW-0560">Oxidoreductase</keyword>
<accession>A0A0E3SKP7</accession>
<dbReference type="Proteomes" id="UP000033066">
    <property type="component" value="Chromosome"/>
</dbReference>
<proteinExistence type="predicted"/>
<evidence type="ECO:0000256" key="7">
    <source>
        <dbReference type="ARBA" id="ARBA00023014"/>
    </source>
</evidence>
<evidence type="ECO:0000256" key="10">
    <source>
        <dbReference type="ARBA" id="ARBA00047967"/>
    </source>
</evidence>
<dbReference type="HOGENOM" id="CLU_148675_0_0_2"/>
<evidence type="ECO:0000256" key="8">
    <source>
        <dbReference type="ARBA" id="ARBA00023231"/>
    </source>
</evidence>
<keyword evidence="3" id="KW-0547">Nucleotide-binding</keyword>
<dbReference type="AlphaFoldDB" id="A0A0E3SKP7"/>
<dbReference type="InterPro" id="IPR004349">
    <property type="entry name" value="V/Nase_d_su"/>
</dbReference>
<evidence type="ECO:0000256" key="1">
    <source>
        <dbReference type="ARBA" id="ARBA00012773"/>
    </source>
</evidence>
<dbReference type="STRING" id="1434107.MSBR3_1833"/>
<dbReference type="NCBIfam" id="TIGR02929">
    <property type="entry name" value="anfG_nitrog"/>
    <property type="match status" value="1"/>
</dbReference>
<keyword evidence="12" id="KW-1185">Reference proteome</keyword>
<dbReference type="GO" id="GO:0016163">
    <property type="term" value="F:nitrogenase activity"/>
    <property type="evidence" value="ECO:0007669"/>
    <property type="project" value="UniProtKB-EC"/>
</dbReference>
<keyword evidence="6" id="KW-0408">Iron</keyword>
<dbReference type="OrthoDB" id="129289at2157"/>
<evidence type="ECO:0000256" key="5">
    <source>
        <dbReference type="ARBA" id="ARBA00023002"/>
    </source>
</evidence>
<dbReference type="EMBL" id="CP009517">
    <property type="protein sequence ID" value="AKB82411.1"/>
    <property type="molecule type" value="Genomic_DNA"/>
</dbReference>
<keyword evidence="2" id="KW-0479">Metal-binding</keyword>
<keyword evidence="8" id="KW-0535">Nitrogen fixation</keyword>
<evidence type="ECO:0000256" key="3">
    <source>
        <dbReference type="ARBA" id="ARBA00022741"/>
    </source>
</evidence>
<dbReference type="GO" id="GO:0005524">
    <property type="term" value="F:ATP binding"/>
    <property type="evidence" value="ECO:0007669"/>
    <property type="project" value="UniProtKB-KW"/>
</dbReference>
<dbReference type="Pfam" id="PF03139">
    <property type="entry name" value="AnfG_VnfG"/>
    <property type="match status" value="1"/>
</dbReference>
<keyword evidence="7" id="KW-0411">Iron-sulfur</keyword>
<dbReference type="InterPro" id="IPR014278">
    <property type="entry name" value="Nase_Fe-Fe_dsu"/>
</dbReference>
<dbReference type="GO" id="GO:0051536">
    <property type="term" value="F:iron-sulfur cluster binding"/>
    <property type="evidence" value="ECO:0007669"/>
    <property type="project" value="UniProtKB-KW"/>
</dbReference>
<dbReference type="GeneID" id="24789390"/>
<protein>
    <recommendedName>
        <fullName evidence="1">nitrogenase</fullName>
        <ecNumber evidence="1">1.18.6.1</ecNumber>
    </recommendedName>
    <alternativeName>
        <fullName evidence="9">Nitrogenase component I</fullName>
    </alternativeName>
</protein>
<dbReference type="KEGG" id="mbak:MSBR3_1833"/>
<evidence type="ECO:0000256" key="4">
    <source>
        <dbReference type="ARBA" id="ARBA00022840"/>
    </source>
</evidence>
<dbReference type="PATRIC" id="fig|1434107.4.peg.2359"/>
<organism evidence="11 12">
    <name type="scientific">Methanosarcina barkeri 3</name>
    <dbReference type="NCBI Taxonomy" id="1434107"/>
    <lineage>
        <taxon>Archaea</taxon>
        <taxon>Methanobacteriati</taxon>
        <taxon>Methanobacteriota</taxon>
        <taxon>Stenosarchaea group</taxon>
        <taxon>Methanomicrobia</taxon>
        <taxon>Methanosarcinales</taxon>
        <taxon>Methanosarcinaceae</taxon>
        <taxon>Methanosarcina</taxon>
    </lineage>
</organism>
<evidence type="ECO:0000256" key="2">
    <source>
        <dbReference type="ARBA" id="ARBA00022723"/>
    </source>
</evidence>
<gene>
    <name evidence="11" type="ORF">MSBR3_1833</name>
</gene>
<name>A0A0E3SKP7_METBA</name>
<evidence type="ECO:0000313" key="12">
    <source>
        <dbReference type="Proteomes" id="UP000033066"/>
    </source>
</evidence>
<evidence type="ECO:0000256" key="9">
    <source>
        <dbReference type="ARBA" id="ARBA00030899"/>
    </source>
</evidence>
<dbReference type="GO" id="GO:0005506">
    <property type="term" value="F:iron ion binding"/>
    <property type="evidence" value="ECO:0007669"/>
    <property type="project" value="InterPro"/>
</dbReference>
<evidence type="ECO:0000256" key="6">
    <source>
        <dbReference type="ARBA" id="ARBA00023004"/>
    </source>
</evidence>
<evidence type="ECO:0000313" key="11">
    <source>
        <dbReference type="EMBL" id="AKB82411.1"/>
    </source>
</evidence>
<dbReference type="EC" id="1.18.6.1" evidence="1"/>
<comment type="catalytic activity">
    <reaction evidence="10">
        <text>N2 + 8 reduced [2Fe-2S]-[ferredoxin] + 16 ATP + 16 H2O = H2 + 8 oxidized [2Fe-2S]-[ferredoxin] + 2 NH4(+) + 16 ADP + 16 phosphate + 6 H(+)</text>
        <dbReference type="Rhea" id="RHEA:21448"/>
        <dbReference type="Rhea" id="RHEA-COMP:10000"/>
        <dbReference type="Rhea" id="RHEA-COMP:10001"/>
        <dbReference type="ChEBI" id="CHEBI:15377"/>
        <dbReference type="ChEBI" id="CHEBI:15378"/>
        <dbReference type="ChEBI" id="CHEBI:17997"/>
        <dbReference type="ChEBI" id="CHEBI:18276"/>
        <dbReference type="ChEBI" id="CHEBI:28938"/>
        <dbReference type="ChEBI" id="CHEBI:30616"/>
        <dbReference type="ChEBI" id="CHEBI:33737"/>
        <dbReference type="ChEBI" id="CHEBI:33738"/>
        <dbReference type="ChEBI" id="CHEBI:43474"/>
        <dbReference type="ChEBI" id="CHEBI:456216"/>
        <dbReference type="EC" id="1.18.6.1"/>
    </reaction>
</comment>
<reference evidence="11" key="1">
    <citation type="submission" date="2014-07" db="EMBL/GenBank/DDBJ databases">
        <title>Methanogenic archaea and the global carbon cycle.</title>
        <authorList>
            <person name="Henriksen J.R."/>
            <person name="Luke J."/>
            <person name="Reinhart S."/>
            <person name="Benedict M.N."/>
            <person name="Youngblut N.D."/>
            <person name="Metcalf M.E."/>
            <person name="Whitaker R.J."/>
            <person name="Metcalf W.W."/>
        </authorList>
    </citation>
    <scope>NUCLEOTIDE SEQUENCE [LARGE SCALE GENOMIC DNA]</scope>
    <source>
        <strain evidence="11">3</strain>
    </source>
</reference>
<keyword evidence="4" id="KW-0067">ATP-binding</keyword>